<evidence type="ECO:0000313" key="3">
    <source>
        <dbReference type="Proteomes" id="UP000199315"/>
    </source>
</evidence>
<dbReference type="STRING" id="1619234.SAMN05421730_1009121"/>
<proteinExistence type="predicted"/>
<keyword evidence="1" id="KW-1133">Transmembrane helix</keyword>
<dbReference type="Proteomes" id="UP000199315">
    <property type="component" value="Unassembled WGS sequence"/>
</dbReference>
<feature type="transmembrane region" description="Helical" evidence="1">
    <location>
        <begin position="144"/>
        <end position="164"/>
    </location>
</feature>
<dbReference type="RefSeq" id="WP_091233280.1">
    <property type="nucleotide sequence ID" value="NZ_FMKA01000009.1"/>
</dbReference>
<keyword evidence="1" id="KW-0812">Transmembrane</keyword>
<dbReference type="Pfam" id="PF20122">
    <property type="entry name" value="DUF6512"/>
    <property type="match status" value="1"/>
</dbReference>
<evidence type="ECO:0000313" key="2">
    <source>
        <dbReference type="EMBL" id="SCP97317.1"/>
    </source>
</evidence>
<feature type="transmembrane region" description="Helical" evidence="1">
    <location>
        <begin position="111"/>
        <end position="132"/>
    </location>
</feature>
<organism evidence="2 3">
    <name type="scientific">Anaerobium acetethylicum</name>
    <dbReference type="NCBI Taxonomy" id="1619234"/>
    <lineage>
        <taxon>Bacteria</taxon>
        <taxon>Bacillati</taxon>
        <taxon>Bacillota</taxon>
        <taxon>Clostridia</taxon>
        <taxon>Lachnospirales</taxon>
        <taxon>Lachnospiraceae</taxon>
        <taxon>Anaerobium</taxon>
    </lineage>
</organism>
<dbReference type="EMBL" id="FMKA01000009">
    <property type="protein sequence ID" value="SCP97317.1"/>
    <property type="molecule type" value="Genomic_DNA"/>
</dbReference>
<gene>
    <name evidence="2" type="ORF">SAMN05421730_1009121</name>
</gene>
<name>A0A1D3TTJ0_9FIRM</name>
<keyword evidence="1" id="KW-0472">Membrane</keyword>
<keyword evidence="3" id="KW-1185">Reference proteome</keyword>
<feature type="transmembrane region" description="Helical" evidence="1">
    <location>
        <begin position="83"/>
        <end position="105"/>
    </location>
</feature>
<accession>A0A1D3TTJ0</accession>
<feature type="transmembrane region" description="Helical" evidence="1">
    <location>
        <begin position="12"/>
        <end position="31"/>
    </location>
</feature>
<dbReference type="OrthoDB" id="48209at2"/>
<dbReference type="InterPro" id="IPR045407">
    <property type="entry name" value="DUF6512"/>
</dbReference>
<evidence type="ECO:0000256" key="1">
    <source>
        <dbReference type="SAM" id="Phobius"/>
    </source>
</evidence>
<sequence>MHRKNISTTTKWCLTSIPLLFFIGSIFHFLFELSGDSPIVGAFSAVNESVWEHQKMLLLPVTGWWVIIYFFKRTRHQIDTRKWFAGLAASLIFSVLTIPLAHYFYTEAFGVGFLIVDILILLLAVAVGQCIGIHVYKHSKGIPLYASLIVVLLIFFIFILFTFYPPQLPWFRDSLTGQYGI</sequence>
<protein>
    <submittedName>
        <fullName evidence="2">Uncharacterized protein</fullName>
    </submittedName>
</protein>
<feature type="transmembrane region" description="Helical" evidence="1">
    <location>
        <begin position="51"/>
        <end position="71"/>
    </location>
</feature>
<reference evidence="2 3" key="1">
    <citation type="submission" date="2016-09" db="EMBL/GenBank/DDBJ databases">
        <authorList>
            <person name="Capua I."/>
            <person name="De Benedictis P."/>
            <person name="Joannis T."/>
            <person name="Lombin L.H."/>
            <person name="Cattoli G."/>
        </authorList>
    </citation>
    <scope>NUCLEOTIDE SEQUENCE [LARGE SCALE GENOMIC DNA]</scope>
    <source>
        <strain evidence="2 3">GluBS11</strain>
    </source>
</reference>
<dbReference type="AlphaFoldDB" id="A0A1D3TTJ0"/>